<dbReference type="AlphaFoldDB" id="A0A6G1JKL6"/>
<reference evidence="1" key="1">
    <citation type="journal article" date="2020" name="Stud. Mycol.">
        <title>101 Dothideomycetes genomes: a test case for predicting lifestyles and emergence of pathogens.</title>
        <authorList>
            <person name="Haridas S."/>
            <person name="Albert R."/>
            <person name="Binder M."/>
            <person name="Bloem J."/>
            <person name="Labutti K."/>
            <person name="Salamov A."/>
            <person name="Andreopoulos B."/>
            <person name="Baker S."/>
            <person name="Barry K."/>
            <person name="Bills G."/>
            <person name="Bluhm B."/>
            <person name="Cannon C."/>
            <person name="Castanera R."/>
            <person name="Culley D."/>
            <person name="Daum C."/>
            <person name="Ezra D."/>
            <person name="Gonzalez J."/>
            <person name="Henrissat B."/>
            <person name="Kuo A."/>
            <person name="Liang C."/>
            <person name="Lipzen A."/>
            <person name="Lutzoni F."/>
            <person name="Magnuson J."/>
            <person name="Mondo S."/>
            <person name="Nolan M."/>
            <person name="Ohm R."/>
            <person name="Pangilinan J."/>
            <person name="Park H.-J."/>
            <person name="Ramirez L."/>
            <person name="Alfaro M."/>
            <person name="Sun H."/>
            <person name="Tritt A."/>
            <person name="Yoshinaga Y."/>
            <person name="Zwiers L.-H."/>
            <person name="Turgeon B."/>
            <person name="Goodwin S."/>
            <person name="Spatafora J."/>
            <person name="Crous P."/>
            <person name="Grigoriev I."/>
        </authorList>
    </citation>
    <scope>NUCLEOTIDE SEQUENCE</scope>
    <source>
        <strain evidence="1">CBS 122367</strain>
    </source>
</reference>
<organism evidence="1 2">
    <name type="scientific">Lentithecium fluviatile CBS 122367</name>
    <dbReference type="NCBI Taxonomy" id="1168545"/>
    <lineage>
        <taxon>Eukaryota</taxon>
        <taxon>Fungi</taxon>
        <taxon>Dikarya</taxon>
        <taxon>Ascomycota</taxon>
        <taxon>Pezizomycotina</taxon>
        <taxon>Dothideomycetes</taxon>
        <taxon>Pleosporomycetidae</taxon>
        <taxon>Pleosporales</taxon>
        <taxon>Massarineae</taxon>
        <taxon>Lentitheciaceae</taxon>
        <taxon>Lentithecium</taxon>
    </lineage>
</organism>
<evidence type="ECO:0000313" key="1">
    <source>
        <dbReference type="EMBL" id="KAF2690770.1"/>
    </source>
</evidence>
<dbReference type="EMBL" id="MU005570">
    <property type="protein sequence ID" value="KAF2690770.1"/>
    <property type="molecule type" value="Genomic_DNA"/>
</dbReference>
<gene>
    <name evidence="1" type="ORF">K458DRAFT_382348</name>
</gene>
<proteinExistence type="predicted"/>
<protein>
    <submittedName>
        <fullName evidence="1">Uncharacterized protein</fullName>
    </submittedName>
</protein>
<keyword evidence="2" id="KW-1185">Reference proteome</keyword>
<sequence>MTQARRAFLYLAPRVIAIVDSAVALRNGNLPWRATQLQDRIYPFSFVPQLESDLQYRLWHMQPNHTRFSRRNMKTPLLIPTVPGKQDLDQTARCVSAKKTNKSKTT</sequence>
<evidence type="ECO:0000313" key="2">
    <source>
        <dbReference type="Proteomes" id="UP000799291"/>
    </source>
</evidence>
<accession>A0A6G1JKL6</accession>
<name>A0A6G1JKL6_9PLEO</name>
<dbReference type="Proteomes" id="UP000799291">
    <property type="component" value="Unassembled WGS sequence"/>
</dbReference>